<evidence type="ECO:0000256" key="7">
    <source>
        <dbReference type="ARBA" id="ARBA00023136"/>
    </source>
</evidence>
<evidence type="ECO:0000256" key="1">
    <source>
        <dbReference type="ARBA" id="ARBA00004429"/>
    </source>
</evidence>
<dbReference type="OrthoDB" id="4964541at2"/>
<comment type="caution">
    <text evidence="11">The sequence shown here is derived from an EMBL/GenBank/DDBJ whole genome shotgun (WGS) entry which is preliminary data.</text>
</comment>
<evidence type="ECO:0000259" key="10">
    <source>
        <dbReference type="Pfam" id="PF04290"/>
    </source>
</evidence>
<dbReference type="Pfam" id="PF04290">
    <property type="entry name" value="DctQ"/>
    <property type="match status" value="1"/>
</dbReference>
<comment type="subunit">
    <text evidence="9">The complex comprises the extracytoplasmic solute receptor protein and the two transmembrane proteins.</text>
</comment>
<protein>
    <recommendedName>
        <fullName evidence="9">TRAP transporter small permease protein</fullName>
    </recommendedName>
</protein>
<dbReference type="AlphaFoldDB" id="A0A037ZKB7"/>
<feature type="transmembrane region" description="Helical" evidence="9">
    <location>
        <begin position="47"/>
        <end position="65"/>
    </location>
</feature>
<name>A0A037ZKB7_9RHOB</name>
<comment type="similarity">
    <text evidence="8 9">Belongs to the TRAP transporter small permease family.</text>
</comment>
<dbReference type="InterPro" id="IPR007387">
    <property type="entry name" value="TRAP_DctQ"/>
</dbReference>
<dbReference type="GO" id="GO:0015740">
    <property type="term" value="P:C4-dicarboxylate transport"/>
    <property type="evidence" value="ECO:0007669"/>
    <property type="project" value="TreeGrafter"/>
</dbReference>
<keyword evidence="2 9" id="KW-0813">Transport</keyword>
<keyword evidence="7 9" id="KW-0472">Membrane</keyword>
<evidence type="ECO:0000256" key="2">
    <source>
        <dbReference type="ARBA" id="ARBA00022448"/>
    </source>
</evidence>
<dbReference type="Proteomes" id="UP000026249">
    <property type="component" value="Unassembled WGS sequence"/>
</dbReference>
<dbReference type="PANTHER" id="PTHR35011">
    <property type="entry name" value="2,3-DIKETO-L-GULONATE TRAP TRANSPORTER SMALL PERMEASE PROTEIN YIAM"/>
    <property type="match status" value="1"/>
</dbReference>
<evidence type="ECO:0000256" key="6">
    <source>
        <dbReference type="ARBA" id="ARBA00022989"/>
    </source>
</evidence>
<evidence type="ECO:0000313" key="12">
    <source>
        <dbReference type="Proteomes" id="UP000026249"/>
    </source>
</evidence>
<keyword evidence="12" id="KW-1185">Reference proteome</keyword>
<evidence type="ECO:0000313" key="11">
    <source>
        <dbReference type="EMBL" id="KAJ55982.1"/>
    </source>
</evidence>
<dbReference type="GO" id="GO:0005886">
    <property type="term" value="C:plasma membrane"/>
    <property type="evidence" value="ECO:0007669"/>
    <property type="project" value="UniProtKB-SubCell"/>
</dbReference>
<reference evidence="11 12" key="1">
    <citation type="submission" date="2014-03" db="EMBL/GenBank/DDBJ databases">
        <title>Draft Genome Sequence of Actibacterium mucosum KCTC 23349, a Marine Alphaproteobacterium with Complex Ionic Requirements Isolated from Mediterranean Seawater at Malvarrosa Beach, Valencia, Spain.</title>
        <authorList>
            <person name="Arahal D.R."/>
            <person name="Shao Z."/>
            <person name="Lai Q."/>
            <person name="Pujalte M.J."/>
        </authorList>
    </citation>
    <scope>NUCLEOTIDE SEQUENCE [LARGE SCALE GENOMIC DNA]</scope>
    <source>
        <strain evidence="11 12">KCTC 23349</strain>
    </source>
</reference>
<dbReference type="STRING" id="1454373.ACMU_09465"/>
<keyword evidence="3" id="KW-1003">Cell membrane</keyword>
<feature type="transmembrane region" description="Helical" evidence="9">
    <location>
        <begin position="128"/>
        <end position="151"/>
    </location>
</feature>
<accession>A0A037ZKB7</accession>
<dbReference type="EMBL" id="JFKE01000003">
    <property type="protein sequence ID" value="KAJ55982.1"/>
    <property type="molecule type" value="Genomic_DNA"/>
</dbReference>
<evidence type="ECO:0000256" key="8">
    <source>
        <dbReference type="ARBA" id="ARBA00038436"/>
    </source>
</evidence>
<keyword evidence="6 9" id="KW-1133">Transmembrane helix</keyword>
<feature type="transmembrane region" description="Helical" evidence="9">
    <location>
        <begin position="86"/>
        <end position="108"/>
    </location>
</feature>
<dbReference type="GO" id="GO:0022857">
    <property type="term" value="F:transmembrane transporter activity"/>
    <property type="evidence" value="ECO:0007669"/>
    <property type="project" value="UniProtKB-UniRule"/>
</dbReference>
<gene>
    <name evidence="11" type="ORF">ACMU_09465</name>
</gene>
<evidence type="ECO:0000256" key="4">
    <source>
        <dbReference type="ARBA" id="ARBA00022519"/>
    </source>
</evidence>
<comment type="subcellular location">
    <subcellularLocation>
        <location evidence="1 9">Cell inner membrane</location>
        <topology evidence="1 9">Multi-pass membrane protein</topology>
    </subcellularLocation>
</comment>
<feature type="transmembrane region" description="Helical" evidence="9">
    <location>
        <begin position="12"/>
        <end position="32"/>
    </location>
</feature>
<feature type="domain" description="Tripartite ATP-independent periplasmic transporters DctQ component" evidence="10">
    <location>
        <begin position="23"/>
        <end position="155"/>
    </location>
</feature>
<organism evidence="11 12">
    <name type="scientific">Actibacterium mucosum KCTC 23349</name>
    <dbReference type="NCBI Taxonomy" id="1454373"/>
    <lineage>
        <taxon>Bacteria</taxon>
        <taxon>Pseudomonadati</taxon>
        <taxon>Pseudomonadota</taxon>
        <taxon>Alphaproteobacteria</taxon>
        <taxon>Rhodobacterales</taxon>
        <taxon>Roseobacteraceae</taxon>
        <taxon>Actibacterium</taxon>
    </lineage>
</organism>
<proteinExistence type="inferred from homology"/>
<keyword evidence="5 9" id="KW-0812">Transmembrane</keyword>
<evidence type="ECO:0000256" key="3">
    <source>
        <dbReference type="ARBA" id="ARBA00022475"/>
    </source>
</evidence>
<keyword evidence="4 9" id="KW-0997">Cell inner membrane</keyword>
<evidence type="ECO:0000256" key="5">
    <source>
        <dbReference type="ARBA" id="ARBA00022692"/>
    </source>
</evidence>
<evidence type="ECO:0000256" key="9">
    <source>
        <dbReference type="RuleBase" id="RU369079"/>
    </source>
</evidence>
<dbReference type="InterPro" id="IPR055348">
    <property type="entry name" value="DctQ"/>
</dbReference>
<comment type="function">
    <text evidence="9">Part of the tripartite ATP-independent periplasmic (TRAP) transport system.</text>
</comment>
<dbReference type="RefSeq" id="WP_035258104.1">
    <property type="nucleotide sequence ID" value="NZ_JFKE01000003.1"/>
</dbReference>
<sequence length="174" mass="18712">MHHTTMVVNGVLRVVIIAAFAVLVACVTWQVFSRYVLGTPSTVTDEMARFLFIWVALLGGAYTLGQRRHLAIDLLSSTSTGLRKRVVDLLIITAIAGFAGVVMIYGGLDLVARTLKTGQVSPALRLPMGYVYIAIPFAGSAMLYYCVIFLIDLLRTGRGPTEQLGPTAPGGPLD</sequence>
<dbReference type="PANTHER" id="PTHR35011:SF2">
    <property type="entry name" value="2,3-DIKETO-L-GULONATE TRAP TRANSPORTER SMALL PERMEASE PROTEIN YIAM"/>
    <property type="match status" value="1"/>
</dbReference>